<reference evidence="3 4" key="1">
    <citation type="submission" date="2016-09" db="EMBL/GenBank/DDBJ databases">
        <authorList>
            <person name="Capua I."/>
            <person name="De Benedictis P."/>
            <person name="Joannis T."/>
            <person name="Lombin L.H."/>
            <person name="Cattoli G."/>
        </authorList>
    </citation>
    <scope>NUCLEOTIDE SEQUENCE [LARGE SCALE GENOMIC DNA]</scope>
    <source>
        <strain evidence="3 4">GB001</strain>
    </source>
</reference>
<dbReference type="GO" id="GO:0006351">
    <property type="term" value="P:DNA-templated transcription"/>
    <property type="evidence" value="ECO:0007669"/>
    <property type="project" value="TreeGrafter"/>
</dbReference>
<protein>
    <submittedName>
        <fullName evidence="3">DNA-damage-inducible protein J</fullName>
    </submittedName>
</protein>
<evidence type="ECO:0000256" key="1">
    <source>
        <dbReference type="ARBA" id="ARBA00010562"/>
    </source>
</evidence>
<evidence type="ECO:0000313" key="3">
    <source>
        <dbReference type="EMBL" id="SCM53349.1"/>
    </source>
</evidence>
<evidence type="ECO:0000313" key="4">
    <source>
        <dbReference type="Proteomes" id="UP000094844"/>
    </source>
</evidence>
<dbReference type="PANTHER" id="PTHR38781:SF1">
    <property type="entry name" value="ANTITOXIN DINJ-RELATED"/>
    <property type="match status" value="1"/>
</dbReference>
<dbReference type="EMBL" id="FMIQ01000055">
    <property type="protein sequence ID" value="SCM53349.1"/>
    <property type="molecule type" value="Genomic_DNA"/>
</dbReference>
<dbReference type="PANTHER" id="PTHR38781">
    <property type="entry name" value="ANTITOXIN DINJ-RELATED"/>
    <property type="match status" value="1"/>
</dbReference>
<gene>
    <name evidence="3" type="ORF">BN1044_02842</name>
</gene>
<dbReference type="InterPro" id="IPR013321">
    <property type="entry name" value="Arc_rbn_hlx_hlx"/>
</dbReference>
<comment type="similarity">
    <text evidence="1">Belongs to the RelB/DinJ antitoxin family.</text>
</comment>
<dbReference type="Proteomes" id="UP000094844">
    <property type="component" value="Unassembled WGS sequence"/>
</dbReference>
<dbReference type="InterPro" id="IPR007337">
    <property type="entry name" value="RelB/DinJ"/>
</dbReference>
<dbReference type="GO" id="GO:0043565">
    <property type="term" value="F:sequence-specific DNA binding"/>
    <property type="evidence" value="ECO:0007669"/>
    <property type="project" value="UniProtKB-ARBA"/>
</dbReference>
<dbReference type="Gene3D" id="1.10.1220.10">
    <property type="entry name" value="Met repressor-like"/>
    <property type="match status" value="1"/>
</dbReference>
<dbReference type="AlphaFoldDB" id="A0A1C6Z2Y9"/>
<accession>A0A1C6Z2Y9</accession>
<sequence>MNSLALWLRCGYIYGHKTLSLWSDIMTKSDVVRARVSPAVKAAAMENASALGTDLSTIIRLLVNQIAVTGEVPAELLKPNAKTLKAIRDLEAGIDVHRASDIDELKADLGW</sequence>
<dbReference type="Pfam" id="PF04221">
    <property type="entry name" value="RelB"/>
    <property type="match status" value="1"/>
</dbReference>
<name>A0A1C6Z2Y9_HAFAL</name>
<keyword evidence="2" id="KW-1277">Toxin-antitoxin system</keyword>
<evidence type="ECO:0000256" key="2">
    <source>
        <dbReference type="ARBA" id="ARBA00022649"/>
    </source>
</evidence>
<dbReference type="GO" id="GO:0006355">
    <property type="term" value="P:regulation of DNA-templated transcription"/>
    <property type="evidence" value="ECO:0007669"/>
    <property type="project" value="InterPro"/>
</dbReference>
<proteinExistence type="inferred from homology"/>
<organism evidence="3 4">
    <name type="scientific">Hafnia alvei</name>
    <dbReference type="NCBI Taxonomy" id="569"/>
    <lineage>
        <taxon>Bacteria</taxon>
        <taxon>Pseudomonadati</taxon>
        <taxon>Pseudomonadota</taxon>
        <taxon>Gammaproteobacteria</taxon>
        <taxon>Enterobacterales</taxon>
        <taxon>Hafniaceae</taxon>
        <taxon>Hafnia</taxon>
    </lineage>
</organism>